<accession>A0ACC1ICW1</accession>
<comment type="caution">
    <text evidence="1">The sequence shown here is derived from an EMBL/GenBank/DDBJ whole genome shotgun (WGS) entry which is preliminary data.</text>
</comment>
<gene>
    <name evidence="1" type="ORF">LPJ66_006214</name>
</gene>
<name>A0ACC1ICW1_9FUNG</name>
<keyword evidence="2" id="KW-1185">Reference proteome</keyword>
<organism evidence="1 2">
    <name type="scientific">Kickxella alabastrina</name>
    <dbReference type="NCBI Taxonomy" id="61397"/>
    <lineage>
        <taxon>Eukaryota</taxon>
        <taxon>Fungi</taxon>
        <taxon>Fungi incertae sedis</taxon>
        <taxon>Zoopagomycota</taxon>
        <taxon>Kickxellomycotina</taxon>
        <taxon>Kickxellomycetes</taxon>
        <taxon>Kickxellales</taxon>
        <taxon>Kickxellaceae</taxon>
        <taxon>Kickxella</taxon>
    </lineage>
</organism>
<dbReference type="Proteomes" id="UP001150581">
    <property type="component" value="Unassembled WGS sequence"/>
</dbReference>
<evidence type="ECO:0000313" key="2">
    <source>
        <dbReference type="Proteomes" id="UP001150581"/>
    </source>
</evidence>
<evidence type="ECO:0000313" key="1">
    <source>
        <dbReference type="EMBL" id="KAJ1892656.1"/>
    </source>
</evidence>
<dbReference type="EMBL" id="JANBPG010000956">
    <property type="protein sequence ID" value="KAJ1892656.1"/>
    <property type="molecule type" value="Genomic_DNA"/>
</dbReference>
<protein>
    <submittedName>
        <fullName evidence="1">Uncharacterized protein</fullName>
    </submittedName>
</protein>
<reference evidence="1" key="1">
    <citation type="submission" date="2022-07" db="EMBL/GenBank/DDBJ databases">
        <title>Phylogenomic reconstructions and comparative analyses of Kickxellomycotina fungi.</title>
        <authorList>
            <person name="Reynolds N.K."/>
            <person name="Stajich J.E."/>
            <person name="Barry K."/>
            <person name="Grigoriev I.V."/>
            <person name="Crous P."/>
            <person name="Smith M.E."/>
        </authorList>
    </citation>
    <scope>NUCLEOTIDE SEQUENCE</scope>
    <source>
        <strain evidence="1">Benny 63K</strain>
    </source>
</reference>
<proteinExistence type="predicted"/>
<sequence length="252" mass="28072">MSSSAQRKAPWDRSTKYWCQYCQIFVHDNKSSRDMHERGAKHKECVQKYLRKIETDSKEKREAEEKLRSDLDKIERAAMLSYNRDIGNKGEAPKASAADEKPSVSAKDEKGDHAESSEPDVQDKTSQRADDAGIVGAWEVVEEPEPAAEVQPERKAARSGSSVGRRIHLSRYEGTQGVKRSGAGVLDDADEDNPQRLSQFEIKEKTVASGAIKTSNINNDGAEEDPAAMGALFKKRRTAANRTTARKQHKPM</sequence>